<dbReference type="KEGG" id="rhp:LPB142_16865"/>
<keyword evidence="7" id="KW-0614">Plasmid</keyword>
<dbReference type="GO" id="GO:0009279">
    <property type="term" value="C:cell outer membrane"/>
    <property type="evidence" value="ECO:0007669"/>
    <property type="project" value="UniProtKB-SubCell"/>
</dbReference>
<evidence type="ECO:0000256" key="2">
    <source>
        <dbReference type="ARBA" id="ARBA00008681"/>
    </source>
</evidence>
<sequence length="88" mass="8456">MRKTASIGMLVLIGFLAGCTNDQGINAATGALAGAAVGSQLGGGKGTAATTLAGAAIGTAIGANATPTNKLCTYRNPQTGAIYEAPCN</sequence>
<comment type="subcellular location">
    <subcellularLocation>
        <location evidence="1">Cell outer membrane</location>
        <topology evidence="1">Lipid-anchor</topology>
    </subcellularLocation>
</comment>
<dbReference type="Pfam" id="PF05433">
    <property type="entry name" value="Rick_17kDa_Anti"/>
    <property type="match status" value="1"/>
</dbReference>
<evidence type="ECO:0000313" key="6">
    <source>
        <dbReference type="EMBL" id="AOZ71161.1"/>
    </source>
</evidence>
<dbReference type="InterPro" id="IPR008816">
    <property type="entry name" value="Gly_zipper_2TM_dom"/>
</dbReference>
<dbReference type="EMBL" id="CP017782">
    <property type="protein sequence ID" value="AOZ71245.1"/>
    <property type="molecule type" value="Genomic_DNA"/>
</dbReference>
<comment type="similarity">
    <text evidence="2">Belongs to the rickettsiale 17 kDa surface antigen family.</text>
</comment>
<gene>
    <name evidence="6" type="ORF">LPB142_16865</name>
    <name evidence="7" type="ORF">LPB142_17430</name>
</gene>
<accession>A0A1D9MH96</accession>
<proteinExistence type="inferred from homology"/>
<dbReference type="RefSeq" id="WP_071167320.1">
    <property type="nucleotide sequence ID" value="NZ_CP017782.1"/>
</dbReference>
<dbReference type="KEGG" id="rhp:LPB142_17430"/>
<geneLocation type="plasmid" evidence="7">
    <name>pEJ01</name>
</geneLocation>
<evidence type="ECO:0000259" key="5">
    <source>
        <dbReference type="Pfam" id="PF05433"/>
    </source>
</evidence>
<geneLocation type="plasmid" evidence="8">
    <name>pej01</name>
</geneLocation>
<evidence type="ECO:0000256" key="3">
    <source>
        <dbReference type="ARBA" id="ARBA00015281"/>
    </source>
</evidence>
<dbReference type="EMBL" id="CP017782">
    <property type="protein sequence ID" value="AOZ71161.1"/>
    <property type="molecule type" value="Genomic_DNA"/>
</dbReference>
<protein>
    <recommendedName>
        <fullName evidence="3">17 kDa surface antigen</fullName>
    </recommendedName>
</protein>
<evidence type="ECO:0000256" key="1">
    <source>
        <dbReference type="ARBA" id="ARBA00004459"/>
    </source>
</evidence>
<dbReference type="Proteomes" id="UP000176562">
    <property type="component" value="Plasmid pEJ01"/>
</dbReference>
<evidence type="ECO:0000256" key="4">
    <source>
        <dbReference type="ARBA" id="ARBA00023288"/>
    </source>
</evidence>
<feature type="domain" description="Glycine zipper 2TM" evidence="5">
    <location>
        <begin position="26"/>
        <end position="65"/>
    </location>
</feature>
<dbReference type="AlphaFoldDB" id="A0A1D9MH96"/>
<evidence type="ECO:0000313" key="7">
    <source>
        <dbReference type="EMBL" id="AOZ71245.1"/>
    </source>
</evidence>
<keyword evidence="8" id="KW-1185">Reference proteome</keyword>
<evidence type="ECO:0000313" key="8">
    <source>
        <dbReference type="Proteomes" id="UP000176562"/>
    </source>
</evidence>
<keyword evidence="4" id="KW-0449">Lipoprotein</keyword>
<dbReference type="PROSITE" id="PS51257">
    <property type="entry name" value="PROKAR_LIPOPROTEIN"/>
    <property type="match status" value="1"/>
</dbReference>
<organism evidence="7 8">
    <name type="scientific">Rhodobacter xanthinilyticus</name>
    <dbReference type="NCBI Taxonomy" id="1850250"/>
    <lineage>
        <taxon>Bacteria</taxon>
        <taxon>Pseudomonadati</taxon>
        <taxon>Pseudomonadota</taxon>
        <taxon>Alphaproteobacteria</taxon>
        <taxon>Rhodobacterales</taxon>
        <taxon>Rhodobacter group</taxon>
        <taxon>Rhodobacter</taxon>
    </lineage>
</organism>
<reference evidence="7 8" key="1">
    <citation type="submission" date="2016-10" db="EMBL/GenBank/DDBJ databases">
        <title>Rhodobacter sp. LPB0142, isolated from sea water.</title>
        <authorList>
            <person name="Kim E."/>
            <person name="Yi H."/>
        </authorList>
    </citation>
    <scope>NUCLEOTIDE SEQUENCE [LARGE SCALE GENOMIC DNA]</scope>
    <source>
        <strain evidence="7 8">LPB0142</strain>
        <plasmid evidence="7">pEJ01</plasmid>
        <plasmid evidence="8">Plasmid pej01</plasmid>
    </source>
</reference>
<name>A0A1D9MH96_9RHOB</name>